<sequence>MKRLGVLTVLLLAGCSGNIVRFESAEGLTLDYQDSLDVVEEVSVESTISESLDYVAMLLGLGETRGAELELANVIELIEVEGLSLEDYPEIEELETLIASAEDTSSEYAHAHDFSGTDAIQLAIEVYGASDDIVYMYDEMPEHYGDDLIGYYVALKSVELEEQGADDPIVLLLFVGEDGSIAEL</sequence>
<accession>A0A6G2CDN8</accession>
<dbReference type="RefSeq" id="WP_129821507.1">
    <property type="nucleotide sequence ID" value="NZ_JADMNR010000005.1"/>
</dbReference>
<dbReference type="AlphaFoldDB" id="A0A6G2CDN8"/>
<gene>
    <name evidence="1" type="ORF">GMA64_09150</name>
</gene>
<organism evidence="1">
    <name type="scientific">Turicibacter sanguinis</name>
    <dbReference type="NCBI Taxonomy" id="154288"/>
    <lineage>
        <taxon>Bacteria</taxon>
        <taxon>Bacillati</taxon>
        <taxon>Bacillota</taxon>
        <taxon>Erysipelotrichia</taxon>
        <taxon>Erysipelotrichales</taxon>
        <taxon>Turicibacteraceae</taxon>
        <taxon>Turicibacter</taxon>
    </lineage>
</organism>
<proteinExistence type="predicted"/>
<protein>
    <submittedName>
        <fullName evidence="1">Uncharacterized protein</fullName>
    </submittedName>
</protein>
<name>A0A6G2CDN8_9FIRM</name>
<dbReference type="EMBL" id="WMQV01000020">
    <property type="protein sequence ID" value="MTL94691.1"/>
    <property type="molecule type" value="Genomic_DNA"/>
</dbReference>
<dbReference type="PROSITE" id="PS51257">
    <property type="entry name" value="PROKAR_LIPOPROTEIN"/>
    <property type="match status" value="1"/>
</dbReference>
<comment type="caution">
    <text evidence="1">The sequence shown here is derived from an EMBL/GenBank/DDBJ whole genome shotgun (WGS) entry which is preliminary data.</text>
</comment>
<reference evidence="1" key="1">
    <citation type="journal article" date="2019" name="Nat. Med.">
        <title>A library of human gut bacterial isolates paired with longitudinal multiomics data enables mechanistic microbiome research.</title>
        <authorList>
            <person name="Poyet M."/>
            <person name="Groussin M."/>
            <person name="Gibbons S.M."/>
            <person name="Avila-Pacheco J."/>
            <person name="Jiang X."/>
            <person name="Kearney S.M."/>
            <person name="Perrotta A.R."/>
            <person name="Berdy B."/>
            <person name="Zhao S."/>
            <person name="Lieberman T.D."/>
            <person name="Swanson P.K."/>
            <person name="Smith M."/>
            <person name="Roesemann S."/>
            <person name="Alexander J.E."/>
            <person name="Rich S.A."/>
            <person name="Livny J."/>
            <person name="Vlamakis H."/>
            <person name="Clish C."/>
            <person name="Bullock K."/>
            <person name="Deik A."/>
            <person name="Scott J."/>
            <person name="Pierce K.A."/>
            <person name="Xavier R.J."/>
            <person name="Alm E.J."/>
        </authorList>
    </citation>
    <scope>NUCLEOTIDE SEQUENCE</scope>
    <source>
        <strain evidence="1">BIOML-A179</strain>
    </source>
</reference>
<evidence type="ECO:0000313" key="1">
    <source>
        <dbReference type="EMBL" id="MTL94691.1"/>
    </source>
</evidence>